<evidence type="ECO:0000313" key="3">
    <source>
        <dbReference type="EMBL" id="CAH1058958.1"/>
    </source>
</evidence>
<dbReference type="EMBL" id="CAKMAB010000042">
    <property type="protein sequence ID" value="CAH1058958.1"/>
    <property type="molecule type" value="Genomic_DNA"/>
</dbReference>
<accession>A0ABM9BJ45</accession>
<dbReference type="PROSITE" id="PS51257">
    <property type="entry name" value="PROKAR_LIPOPROTEIN"/>
    <property type="match status" value="1"/>
</dbReference>
<gene>
    <name evidence="3" type="ORF">PAECIP111894_05144</name>
</gene>
<evidence type="ECO:0000313" key="4">
    <source>
        <dbReference type="Proteomes" id="UP000838749"/>
    </source>
</evidence>
<reference evidence="3" key="1">
    <citation type="submission" date="2021-12" db="EMBL/GenBank/DDBJ databases">
        <authorList>
            <person name="Criscuolo A."/>
        </authorList>
    </citation>
    <scope>NUCLEOTIDE SEQUENCE</scope>
    <source>
        <strain evidence="3">CIP111894</strain>
    </source>
</reference>
<evidence type="ECO:0000256" key="2">
    <source>
        <dbReference type="SAM" id="SignalP"/>
    </source>
</evidence>
<dbReference type="InterPro" id="IPR028994">
    <property type="entry name" value="Integrin_alpha_N"/>
</dbReference>
<keyword evidence="4" id="KW-1185">Reference proteome</keyword>
<sequence>MKLNMRSLRCFVAATLTLSVLSGCTFISDPVSKMKSPQLSADKATLMAAINSLMPAGSTLIRPTNDDDSTIFSEDLNKDGILETLVFYKTPGEAVLIHGMILEKQGDTWVKKLVFDGEGSVLESVDLKDMTGDGKLEIVTGYSQGEEKGLVVYSYSTGSLEEVLSHPYTKYMIDDLNRDGIEDITVVYFKRNEFATISVYQYNDGFKVLDKLDNIDPYFNNYYNIVAGKISKDKEGIVLDAAVDSQSAYTSIVVMENNKLRVVLPGDARTYKDRRIESEDIDHDGIIEIGLLEAPKGWEYFDPAEIPYFTSYYKWDGKDGLTFATQLYHDPSDRFNINFSPEWHGKVTVDTKSVLDEKLKFIMSDTGETVAEVSFFSPSEWGRVKNDGWDLLARDADKVIAYRGKLEQSTQKEGSNKIAPPIERKGIDE</sequence>
<dbReference type="SUPFAM" id="SSF69318">
    <property type="entry name" value="Integrin alpha N-terminal domain"/>
    <property type="match status" value="1"/>
</dbReference>
<feature type="region of interest" description="Disordered" evidence="1">
    <location>
        <begin position="405"/>
        <end position="429"/>
    </location>
</feature>
<proteinExistence type="predicted"/>
<keyword evidence="2" id="KW-0732">Signal</keyword>
<organism evidence="3 4">
    <name type="scientific">Paenibacillus pseudetheri</name>
    <dbReference type="NCBI Taxonomy" id="2897682"/>
    <lineage>
        <taxon>Bacteria</taxon>
        <taxon>Bacillati</taxon>
        <taxon>Bacillota</taxon>
        <taxon>Bacilli</taxon>
        <taxon>Bacillales</taxon>
        <taxon>Paenibacillaceae</taxon>
        <taxon>Paenibacillus</taxon>
    </lineage>
</organism>
<protein>
    <recommendedName>
        <fullName evidence="5">VCBS repeat-containing protein</fullName>
    </recommendedName>
</protein>
<feature type="signal peptide" evidence="2">
    <location>
        <begin position="1"/>
        <end position="27"/>
    </location>
</feature>
<comment type="caution">
    <text evidence="3">The sequence shown here is derived from an EMBL/GenBank/DDBJ whole genome shotgun (WGS) entry which is preliminary data.</text>
</comment>
<dbReference type="Proteomes" id="UP000838749">
    <property type="component" value="Unassembled WGS sequence"/>
</dbReference>
<evidence type="ECO:0008006" key="5">
    <source>
        <dbReference type="Google" id="ProtNLM"/>
    </source>
</evidence>
<feature type="chain" id="PRO_5047473509" description="VCBS repeat-containing protein" evidence="2">
    <location>
        <begin position="28"/>
        <end position="429"/>
    </location>
</feature>
<name>A0ABM9BJ45_9BACL</name>
<evidence type="ECO:0000256" key="1">
    <source>
        <dbReference type="SAM" id="MobiDB-lite"/>
    </source>
</evidence>